<dbReference type="OrthoDB" id="7592761at2"/>
<gene>
    <name evidence="1" type="ORF">EUU23_03610</name>
</gene>
<name>A0A6I4LVB3_9SPHN</name>
<sequence length="306" mass="33411">MAATHARDIHALCSDVAGIIFPKAINPLSDETINQVSTRIITLVSDLEKIFNISSDTPRPVTWEILASSGFLREPDLIDFILARVAEERLNSFIKNKVTSLPVLLLDHSDGAIAEAAQTLLAAESLQRLGSGHSYLALPPELLHKLCWRIVAAIEVIEGDRRPDIIASAKFLLSQYSEADRAQDAAKKIVHLTNGVDNSDFYFPEVSGLHLYTAALSARLELDFDHVLRLLNSHSTTPHAILLSACNFPIQHAVQNIVLFSGDLISSHDAGLFEVGYSSISFEAASEEIGFWASERSQFLLAGISG</sequence>
<dbReference type="RefSeq" id="WP_160352736.1">
    <property type="nucleotide sequence ID" value="NZ_SDWJ01000001.1"/>
</dbReference>
<dbReference type="Proteomes" id="UP000471147">
    <property type="component" value="Unassembled WGS sequence"/>
</dbReference>
<dbReference type="EMBL" id="SDWJ01000001">
    <property type="protein sequence ID" value="MVZ96789.1"/>
    <property type="molecule type" value="Genomic_DNA"/>
</dbReference>
<reference evidence="1 2" key="1">
    <citation type="submission" date="2019-01" db="EMBL/GenBank/DDBJ databases">
        <title>Sphingorhabdus lacus sp.nov., isolated from an oligotrophic freshwater lake.</title>
        <authorList>
            <person name="Park M."/>
        </authorList>
    </citation>
    <scope>NUCLEOTIDE SEQUENCE [LARGE SCALE GENOMIC DNA]</scope>
    <source>
        <strain evidence="1 2">IMCC26285</strain>
    </source>
</reference>
<organism evidence="1 2">
    <name type="scientific">Sphingorhabdus profundilacus</name>
    <dbReference type="NCBI Taxonomy" id="2509718"/>
    <lineage>
        <taxon>Bacteria</taxon>
        <taxon>Pseudomonadati</taxon>
        <taxon>Pseudomonadota</taxon>
        <taxon>Alphaproteobacteria</taxon>
        <taxon>Sphingomonadales</taxon>
        <taxon>Sphingomonadaceae</taxon>
        <taxon>Sphingorhabdus</taxon>
    </lineage>
</organism>
<evidence type="ECO:0000313" key="1">
    <source>
        <dbReference type="EMBL" id="MVZ96789.1"/>
    </source>
</evidence>
<protein>
    <submittedName>
        <fullName evidence="1">Uncharacterized protein</fullName>
    </submittedName>
</protein>
<evidence type="ECO:0000313" key="2">
    <source>
        <dbReference type="Proteomes" id="UP000471147"/>
    </source>
</evidence>
<comment type="caution">
    <text evidence="1">The sequence shown here is derived from an EMBL/GenBank/DDBJ whole genome shotgun (WGS) entry which is preliminary data.</text>
</comment>
<keyword evidence="2" id="KW-1185">Reference proteome</keyword>
<proteinExistence type="predicted"/>
<accession>A0A6I4LVB3</accession>
<dbReference type="AlphaFoldDB" id="A0A6I4LVB3"/>